<accession>A0A0G0WBF9</accession>
<sequence length="92" mass="10594">MINELENIKKELMAIKARNARVEADKAWERSKTRVFALTFTTYIVASIVLNIIGNANYLLSGLIPAIGYFLSTQSLPFVKEWWLNKYIGERK</sequence>
<comment type="caution">
    <text evidence="2">The sequence shown here is derived from an EMBL/GenBank/DDBJ whole genome shotgun (WGS) entry which is preliminary data.</text>
</comment>
<name>A0A0G0WBF9_UNCC2</name>
<keyword evidence="1" id="KW-0472">Membrane</keyword>
<keyword evidence="1" id="KW-0812">Transmembrane</keyword>
<proteinExistence type="predicted"/>
<protein>
    <recommendedName>
        <fullName evidence="4">2TM domain-containing protein</fullName>
    </recommendedName>
</protein>
<gene>
    <name evidence="2" type="ORF">UU65_C0002G0180</name>
</gene>
<evidence type="ECO:0000313" key="2">
    <source>
        <dbReference type="EMBL" id="KKS09402.1"/>
    </source>
</evidence>
<dbReference type="EMBL" id="LCBL01000002">
    <property type="protein sequence ID" value="KKS09402.1"/>
    <property type="molecule type" value="Genomic_DNA"/>
</dbReference>
<keyword evidence="1" id="KW-1133">Transmembrane helix</keyword>
<feature type="transmembrane region" description="Helical" evidence="1">
    <location>
        <begin position="35"/>
        <end position="53"/>
    </location>
</feature>
<reference evidence="2 3" key="1">
    <citation type="journal article" date="2015" name="Nature">
        <title>rRNA introns, odd ribosomes, and small enigmatic genomes across a large radiation of phyla.</title>
        <authorList>
            <person name="Brown C.T."/>
            <person name="Hug L.A."/>
            <person name="Thomas B.C."/>
            <person name="Sharon I."/>
            <person name="Castelle C.J."/>
            <person name="Singh A."/>
            <person name="Wilkins M.J."/>
            <person name="Williams K.H."/>
            <person name="Banfield J.F."/>
        </authorList>
    </citation>
    <scope>NUCLEOTIDE SEQUENCE [LARGE SCALE GENOMIC DNA]</scope>
</reference>
<evidence type="ECO:0008006" key="4">
    <source>
        <dbReference type="Google" id="ProtNLM"/>
    </source>
</evidence>
<evidence type="ECO:0000256" key="1">
    <source>
        <dbReference type="SAM" id="Phobius"/>
    </source>
</evidence>
<evidence type="ECO:0000313" key="3">
    <source>
        <dbReference type="Proteomes" id="UP000033869"/>
    </source>
</evidence>
<dbReference type="AlphaFoldDB" id="A0A0G0WBF9"/>
<organism evidence="2 3">
    <name type="scientific">candidate division CPR2 bacterium GW2011_GWC1_41_48</name>
    <dbReference type="NCBI Taxonomy" id="1618344"/>
    <lineage>
        <taxon>Bacteria</taxon>
        <taxon>Bacteria division CPR2</taxon>
    </lineage>
</organism>
<dbReference type="Proteomes" id="UP000033869">
    <property type="component" value="Unassembled WGS sequence"/>
</dbReference>
<feature type="transmembrane region" description="Helical" evidence="1">
    <location>
        <begin position="59"/>
        <end position="79"/>
    </location>
</feature>